<accession>A0ABP5I7E1</accession>
<keyword evidence="2" id="KW-1185">Reference proteome</keyword>
<comment type="caution">
    <text evidence="1">The sequence shown here is derived from an EMBL/GenBank/DDBJ whole genome shotgun (WGS) entry which is preliminary data.</text>
</comment>
<dbReference type="Proteomes" id="UP001500897">
    <property type="component" value="Unassembled WGS sequence"/>
</dbReference>
<evidence type="ECO:0000313" key="1">
    <source>
        <dbReference type="EMBL" id="GAA2092983.1"/>
    </source>
</evidence>
<reference evidence="2" key="1">
    <citation type="journal article" date="2019" name="Int. J. Syst. Evol. Microbiol.">
        <title>The Global Catalogue of Microorganisms (GCM) 10K type strain sequencing project: providing services to taxonomists for standard genome sequencing and annotation.</title>
        <authorList>
            <consortium name="The Broad Institute Genomics Platform"/>
            <consortium name="The Broad Institute Genome Sequencing Center for Infectious Disease"/>
            <person name="Wu L."/>
            <person name="Ma J."/>
        </authorList>
    </citation>
    <scope>NUCLEOTIDE SEQUENCE [LARGE SCALE GENOMIC DNA]</scope>
    <source>
        <strain evidence="2">JCM 14559</strain>
    </source>
</reference>
<gene>
    <name evidence="1" type="ORF">GCM10009759_19090</name>
</gene>
<protein>
    <submittedName>
        <fullName evidence="1">Uncharacterized protein</fullName>
    </submittedName>
</protein>
<dbReference type="RefSeq" id="WP_344551509.1">
    <property type="nucleotide sequence ID" value="NZ_BAAANS010000010.1"/>
</dbReference>
<dbReference type="EMBL" id="BAAANS010000010">
    <property type="protein sequence ID" value="GAA2092983.1"/>
    <property type="molecule type" value="Genomic_DNA"/>
</dbReference>
<proteinExistence type="predicted"/>
<organism evidence="1 2">
    <name type="scientific">Kitasatospora saccharophila</name>
    <dbReference type="NCBI Taxonomy" id="407973"/>
    <lineage>
        <taxon>Bacteria</taxon>
        <taxon>Bacillati</taxon>
        <taxon>Actinomycetota</taxon>
        <taxon>Actinomycetes</taxon>
        <taxon>Kitasatosporales</taxon>
        <taxon>Streptomycetaceae</taxon>
        <taxon>Kitasatospora</taxon>
    </lineage>
</organism>
<name>A0ABP5I7E1_9ACTN</name>
<evidence type="ECO:0000313" key="2">
    <source>
        <dbReference type="Proteomes" id="UP001500897"/>
    </source>
</evidence>
<sequence length="90" mass="9713">MISGPDSERVDEIAERLGRLTGDRPSVTSGKSEGAVRVSVRVRGLHDEELAMAVLAELGRADRYGHRRSQHGEYVWAEVGGASVLNGGLR</sequence>